<keyword evidence="2" id="KW-0813">Transport</keyword>
<feature type="transmembrane region" description="Helical" evidence="7">
    <location>
        <begin position="232"/>
        <end position="252"/>
    </location>
</feature>
<feature type="transmembrane region" description="Helical" evidence="7">
    <location>
        <begin position="73"/>
        <end position="97"/>
    </location>
</feature>
<evidence type="ECO:0000259" key="8">
    <source>
        <dbReference type="Pfam" id="PF00324"/>
    </source>
</evidence>
<dbReference type="GeneID" id="85493644"/>
<dbReference type="InterPro" id="IPR004841">
    <property type="entry name" value="AA-permease/SLC12A_dom"/>
</dbReference>
<reference evidence="9" key="1">
    <citation type="journal article" date="2023" name="BMC Genomics">
        <title>Chromosome-level genome assemblies of Cutaneotrichosporon spp. (Trichosporonales, Basidiomycota) reveal imbalanced evolution between nucleotide sequences and chromosome synteny.</title>
        <authorList>
            <person name="Kobayashi Y."/>
            <person name="Kayamori A."/>
            <person name="Aoki K."/>
            <person name="Shiwa Y."/>
            <person name="Matsutani M."/>
            <person name="Fujita N."/>
            <person name="Sugita T."/>
            <person name="Iwasaki W."/>
            <person name="Tanaka N."/>
            <person name="Takashima M."/>
        </authorList>
    </citation>
    <scope>NUCLEOTIDE SEQUENCE</scope>
    <source>
        <strain evidence="9">HIS019</strain>
    </source>
</reference>
<feature type="transmembrane region" description="Helical" evidence="7">
    <location>
        <begin position="151"/>
        <end position="169"/>
    </location>
</feature>
<evidence type="ECO:0000313" key="10">
    <source>
        <dbReference type="Proteomes" id="UP001233271"/>
    </source>
</evidence>
<dbReference type="PANTHER" id="PTHR43341">
    <property type="entry name" value="AMINO ACID PERMEASE"/>
    <property type="match status" value="1"/>
</dbReference>
<dbReference type="GO" id="GO:0016020">
    <property type="term" value="C:membrane"/>
    <property type="evidence" value="ECO:0007669"/>
    <property type="project" value="UniProtKB-SubCell"/>
</dbReference>
<dbReference type="Gene3D" id="1.20.1740.10">
    <property type="entry name" value="Amino acid/polyamine transporter I"/>
    <property type="match status" value="1"/>
</dbReference>
<comment type="subcellular location">
    <subcellularLocation>
        <location evidence="1">Membrane</location>
        <topology evidence="1">Multi-pass membrane protein</topology>
    </subcellularLocation>
</comment>
<dbReference type="InterPro" id="IPR050524">
    <property type="entry name" value="APC_YAT"/>
</dbReference>
<feature type="domain" description="Amino acid permease/ SLC12A" evidence="8">
    <location>
        <begin position="42"/>
        <end position="500"/>
    </location>
</feature>
<evidence type="ECO:0000256" key="1">
    <source>
        <dbReference type="ARBA" id="ARBA00004141"/>
    </source>
</evidence>
<keyword evidence="10" id="KW-1185">Reference proteome</keyword>
<protein>
    <recommendedName>
        <fullName evidence="8">Amino acid permease/ SLC12A domain-containing protein</fullName>
    </recommendedName>
</protein>
<dbReference type="KEGG" id="ccac:CcaHIS019_0211350"/>
<evidence type="ECO:0000256" key="2">
    <source>
        <dbReference type="ARBA" id="ARBA00022448"/>
    </source>
</evidence>
<keyword evidence="4" id="KW-0029">Amino-acid transport</keyword>
<feature type="transmembrane region" description="Helical" evidence="7">
    <location>
        <begin position="396"/>
        <end position="417"/>
    </location>
</feature>
<evidence type="ECO:0000256" key="6">
    <source>
        <dbReference type="ARBA" id="ARBA00023136"/>
    </source>
</evidence>
<feature type="transmembrane region" description="Helical" evidence="7">
    <location>
        <begin position="42"/>
        <end position="61"/>
    </location>
</feature>
<keyword evidence="5 7" id="KW-1133">Transmembrane helix</keyword>
<feature type="transmembrane region" description="Helical" evidence="7">
    <location>
        <begin position="445"/>
        <end position="466"/>
    </location>
</feature>
<dbReference type="FunFam" id="1.20.1740.10:FF:000006">
    <property type="entry name" value="General amino acid permease"/>
    <property type="match status" value="1"/>
</dbReference>
<dbReference type="Proteomes" id="UP001233271">
    <property type="component" value="Chromosome 2"/>
</dbReference>
<feature type="transmembrane region" description="Helical" evidence="7">
    <location>
        <begin position="272"/>
        <end position="291"/>
    </location>
</feature>
<feature type="transmembrane region" description="Helical" evidence="7">
    <location>
        <begin position="311"/>
        <end position="335"/>
    </location>
</feature>
<evidence type="ECO:0000256" key="3">
    <source>
        <dbReference type="ARBA" id="ARBA00022692"/>
    </source>
</evidence>
<feature type="transmembrane region" description="Helical" evidence="7">
    <location>
        <begin position="118"/>
        <end position="145"/>
    </location>
</feature>
<feature type="transmembrane region" description="Helical" evidence="7">
    <location>
        <begin position="472"/>
        <end position="493"/>
    </location>
</feature>
<evidence type="ECO:0000313" key="9">
    <source>
        <dbReference type="EMBL" id="BEI89773.1"/>
    </source>
</evidence>
<dbReference type="EMBL" id="AP028213">
    <property type="protein sequence ID" value="BEI89773.1"/>
    <property type="molecule type" value="Genomic_DNA"/>
</dbReference>
<dbReference type="PANTHER" id="PTHR43341:SF18">
    <property type="entry name" value="AMINO ACID PERMEASE_ SLC12A DOMAIN-CONTAINING PROTEIN"/>
    <property type="match status" value="1"/>
</dbReference>
<evidence type="ECO:0000256" key="5">
    <source>
        <dbReference type="ARBA" id="ARBA00022989"/>
    </source>
</evidence>
<evidence type="ECO:0000256" key="7">
    <source>
        <dbReference type="SAM" id="Phobius"/>
    </source>
</evidence>
<dbReference type="GO" id="GO:0015171">
    <property type="term" value="F:amino acid transmembrane transporter activity"/>
    <property type="evidence" value="ECO:0007669"/>
    <property type="project" value="TreeGrafter"/>
</dbReference>
<proteinExistence type="predicted"/>
<gene>
    <name evidence="9" type="ORF">CcaverHIS019_0211350</name>
</gene>
<name>A0AA48IG66_9TREE</name>
<accession>A0AA48IG66</accession>
<dbReference type="Pfam" id="PF00324">
    <property type="entry name" value="AA_permease"/>
    <property type="match status" value="1"/>
</dbReference>
<dbReference type="RefSeq" id="XP_060455039.1">
    <property type="nucleotide sequence ID" value="XM_060598224.1"/>
</dbReference>
<feature type="transmembrane region" description="Helical" evidence="7">
    <location>
        <begin position="370"/>
        <end position="390"/>
    </location>
</feature>
<organism evidence="9 10">
    <name type="scientific">Cutaneotrichosporon cavernicola</name>
    <dbReference type="NCBI Taxonomy" id="279322"/>
    <lineage>
        <taxon>Eukaryota</taxon>
        <taxon>Fungi</taxon>
        <taxon>Dikarya</taxon>
        <taxon>Basidiomycota</taxon>
        <taxon>Agaricomycotina</taxon>
        <taxon>Tremellomycetes</taxon>
        <taxon>Trichosporonales</taxon>
        <taxon>Trichosporonaceae</taxon>
        <taxon>Cutaneotrichosporon</taxon>
    </lineage>
</organism>
<dbReference type="AlphaFoldDB" id="A0AA48IG66"/>
<keyword evidence="6 7" id="KW-0472">Membrane</keyword>
<evidence type="ECO:0000256" key="4">
    <source>
        <dbReference type="ARBA" id="ARBA00022970"/>
    </source>
</evidence>
<dbReference type="PIRSF" id="PIRSF006060">
    <property type="entry name" value="AA_transporter"/>
    <property type="match status" value="1"/>
</dbReference>
<feature type="transmembrane region" description="Helical" evidence="7">
    <location>
        <begin position="181"/>
        <end position="202"/>
    </location>
</feature>
<keyword evidence="3 7" id="KW-0812">Transmembrane</keyword>
<sequence>MEKLTHVESNDKVVAPEHLQASGDVLTVHEERDLKRGLSQRHVSMIALAGAIGTGLFLSLGGSISTGGPRGSLLGYLFIGLIVCAVQFALGEVSTLLPVTGSFVQHAEAITDPALGFALGWTIVYGTWLSIPSEISAICVLFGYWTDVNPSAWIMTFIVLTALVAYSKIRYFGEIEFVLAILKILLIVGIIFLGLITALGGVRGVERVGFRYWRDPGPFVPYIAEGSWGRFLGFWSVLINAVFSFSGIESIAMAAAEMKHPRAVIPKACKRVFARVALFYVLAVLVVGMIVPSNDPRLAEDSGTAATSPFVLATAAAGVKAIPHIVNAVVITSAWSSGNQALLSGSRVLYSLALKGQAPRLFLRTTRWGTPWAAVTTYVLSSFLAFMALSSSAITVFYWFVSLVGCGVLISWSCVLVNHIRLRMAFRVQGIDPHRLPWHNSWTPYSSAVALFFCIVILLTNGFAVFTKGNWSVSGFITAYLDIGLVAVVFLGWKLIKKTRWVHLADIPLEEILSAIEALPEEKVKQSPRPLRFISWLWD</sequence>